<sequence length="177" mass="19640">MKKHLLIVCAAICCSAVSCFAAKPGVDAPAPAFKVVSGDKQTLTLDELKGKVVVLFYEAKRAVEQNRNLKNVLNRFYERQPQDIKNDIARVGVIDCQGVLFRGAWESGLRGHSVKEGITVYGDWDGKMGEDYDFNTDESNVIVIDRKGMIRYRASGPLKDEDIGSIEKLLESLVKES</sequence>
<protein>
    <recommendedName>
        <fullName evidence="4">Thioredoxin domain-containing protein</fullName>
    </recommendedName>
</protein>
<keyword evidence="3" id="KW-1185">Reference proteome</keyword>
<feature type="signal peptide" evidence="1">
    <location>
        <begin position="1"/>
        <end position="21"/>
    </location>
</feature>
<gene>
    <name evidence="2" type="ORF">BU251_01750</name>
</gene>
<keyword evidence="1" id="KW-0732">Signal</keyword>
<dbReference type="Proteomes" id="UP000287243">
    <property type="component" value="Chromosome"/>
</dbReference>
<organism evidence="2 3">
    <name type="scientific">Velamenicoccus archaeovorus</name>
    <dbReference type="NCBI Taxonomy" id="1930593"/>
    <lineage>
        <taxon>Bacteria</taxon>
        <taxon>Pseudomonadati</taxon>
        <taxon>Candidatus Omnitrophota</taxon>
        <taxon>Candidatus Velamenicoccus</taxon>
    </lineage>
</organism>
<feature type="chain" id="PRO_5019266892" description="Thioredoxin domain-containing protein" evidence="1">
    <location>
        <begin position="22"/>
        <end position="177"/>
    </location>
</feature>
<accession>A0A410P304</accession>
<evidence type="ECO:0000256" key="1">
    <source>
        <dbReference type="SAM" id="SignalP"/>
    </source>
</evidence>
<name>A0A410P304_VELA1</name>
<evidence type="ECO:0000313" key="3">
    <source>
        <dbReference type="Proteomes" id="UP000287243"/>
    </source>
</evidence>
<dbReference type="PROSITE" id="PS51257">
    <property type="entry name" value="PROKAR_LIPOPROTEIN"/>
    <property type="match status" value="1"/>
</dbReference>
<dbReference type="SUPFAM" id="SSF52833">
    <property type="entry name" value="Thioredoxin-like"/>
    <property type="match status" value="1"/>
</dbReference>
<evidence type="ECO:0008006" key="4">
    <source>
        <dbReference type="Google" id="ProtNLM"/>
    </source>
</evidence>
<dbReference type="EMBL" id="CP019384">
    <property type="protein sequence ID" value="QAT16539.1"/>
    <property type="molecule type" value="Genomic_DNA"/>
</dbReference>
<evidence type="ECO:0000313" key="2">
    <source>
        <dbReference type="EMBL" id="QAT16539.1"/>
    </source>
</evidence>
<reference evidence="2 3" key="1">
    <citation type="submission" date="2017-01" db="EMBL/GenBank/DDBJ databases">
        <title>First insights into the biology of 'candidatus Vampirococcus archaeovorus'.</title>
        <authorList>
            <person name="Kizina J."/>
            <person name="Jordan S."/>
            <person name="Stueber K."/>
            <person name="Reinhardt R."/>
            <person name="Harder J."/>
        </authorList>
    </citation>
    <scope>NUCLEOTIDE SEQUENCE [LARGE SCALE GENOMIC DNA]</scope>
    <source>
        <strain evidence="2 3">LiM</strain>
    </source>
</reference>
<dbReference type="AlphaFoldDB" id="A0A410P304"/>
<dbReference type="Gene3D" id="3.40.30.10">
    <property type="entry name" value="Glutaredoxin"/>
    <property type="match status" value="1"/>
</dbReference>
<proteinExistence type="predicted"/>
<dbReference type="KEGG" id="vai:BU251_01750"/>
<dbReference type="InterPro" id="IPR036249">
    <property type="entry name" value="Thioredoxin-like_sf"/>
</dbReference>